<comment type="caution">
    <text evidence="2">The sequence shown here is derived from an EMBL/GenBank/DDBJ whole genome shotgun (WGS) entry which is preliminary data.</text>
</comment>
<keyword evidence="3" id="KW-1185">Reference proteome</keyword>
<sequence>MEIEMGSRRKKSIGINNSSGFSAGDRWDMSPWTVVSENYDLLVDSLSGTDHSWTASTLKLCAALEEADRLVLSANSNSAQLLEKIKQLQSILKRGDAAVLKAMEAVRAAEEA</sequence>
<evidence type="ECO:0000313" key="2">
    <source>
        <dbReference type="EMBL" id="KAK8941559.1"/>
    </source>
</evidence>
<proteinExistence type="predicted"/>
<name>A0ABR2LHE5_9ASPA</name>
<gene>
    <name evidence="2" type="ORF">KSP40_PGU007582</name>
</gene>
<organism evidence="2 3">
    <name type="scientific">Platanthera guangdongensis</name>
    <dbReference type="NCBI Taxonomy" id="2320717"/>
    <lineage>
        <taxon>Eukaryota</taxon>
        <taxon>Viridiplantae</taxon>
        <taxon>Streptophyta</taxon>
        <taxon>Embryophyta</taxon>
        <taxon>Tracheophyta</taxon>
        <taxon>Spermatophyta</taxon>
        <taxon>Magnoliopsida</taxon>
        <taxon>Liliopsida</taxon>
        <taxon>Asparagales</taxon>
        <taxon>Orchidaceae</taxon>
        <taxon>Orchidoideae</taxon>
        <taxon>Orchideae</taxon>
        <taxon>Orchidinae</taxon>
        <taxon>Platanthera</taxon>
    </lineage>
</organism>
<dbReference type="PANTHER" id="PTHR37237">
    <property type="entry name" value="OS02G0567000 PROTEIN"/>
    <property type="match status" value="1"/>
</dbReference>
<dbReference type="EMBL" id="JBBWWR010000019">
    <property type="protein sequence ID" value="KAK8941559.1"/>
    <property type="molecule type" value="Genomic_DNA"/>
</dbReference>
<evidence type="ECO:0000256" key="1">
    <source>
        <dbReference type="SAM" id="MobiDB-lite"/>
    </source>
</evidence>
<protein>
    <submittedName>
        <fullName evidence="2">Uncharacterized protein</fullName>
    </submittedName>
</protein>
<feature type="region of interest" description="Disordered" evidence="1">
    <location>
        <begin position="1"/>
        <end position="26"/>
    </location>
</feature>
<reference evidence="2 3" key="1">
    <citation type="journal article" date="2022" name="Nat. Plants">
        <title>Genomes of leafy and leafless Platanthera orchids illuminate the evolution of mycoheterotrophy.</title>
        <authorList>
            <person name="Li M.H."/>
            <person name="Liu K.W."/>
            <person name="Li Z."/>
            <person name="Lu H.C."/>
            <person name="Ye Q.L."/>
            <person name="Zhang D."/>
            <person name="Wang J.Y."/>
            <person name="Li Y.F."/>
            <person name="Zhong Z.M."/>
            <person name="Liu X."/>
            <person name="Yu X."/>
            <person name="Liu D.K."/>
            <person name="Tu X.D."/>
            <person name="Liu B."/>
            <person name="Hao Y."/>
            <person name="Liao X.Y."/>
            <person name="Jiang Y.T."/>
            <person name="Sun W.H."/>
            <person name="Chen J."/>
            <person name="Chen Y.Q."/>
            <person name="Ai Y."/>
            <person name="Zhai J.W."/>
            <person name="Wu S.S."/>
            <person name="Zhou Z."/>
            <person name="Hsiao Y.Y."/>
            <person name="Wu W.L."/>
            <person name="Chen Y.Y."/>
            <person name="Lin Y.F."/>
            <person name="Hsu J.L."/>
            <person name="Li C.Y."/>
            <person name="Wang Z.W."/>
            <person name="Zhao X."/>
            <person name="Zhong W.Y."/>
            <person name="Ma X.K."/>
            <person name="Ma L."/>
            <person name="Huang J."/>
            <person name="Chen G.Z."/>
            <person name="Huang M.Z."/>
            <person name="Huang L."/>
            <person name="Peng D.H."/>
            <person name="Luo Y.B."/>
            <person name="Zou S.Q."/>
            <person name="Chen S.P."/>
            <person name="Lan S."/>
            <person name="Tsai W.C."/>
            <person name="Van de Peer Y."/>
            <person name="Liu Z.J."/>
        </authorList>
    </citation>
    <scope>NUCLEOTIDE SEQUENCE [LARGE SCALE GENOMIC DNA]</scope>
    <source>
        <strain evidence="2">Lor288</strain>
    </source>
</reference>
<dbReference type="PANTHER" id="PTHR37237:SF1">
    <property type="entry name" value="OS02G0567000 PROTEIN"/>
    <property type="match status" value="1"/>
</dbReference>
<accession>A0ABR2LHE5</accession>
<evidence type="ECO:0000313" key="3">
    <source>
        <dbReference type="Proteomes" id="UP001412067"/>
    </source>
</evidence>
<dbReference type="Proteomes" id="UP001412067">
    <property type="component" value="Unassembled WGS sequence"/>
</dbReference>